<keyword evidence="3" id="KW-1185">Reference proteome</keyword>
<proteinExistence type="predicted"/>
<dbReference type="KEGG" id="fhi:FSC454_06385"/>
<feature type="compositionally biased region" description="Basic and acidic residues" evidence="1">
    <location>
        <begin position="11"/>
        <end position="44"/>
    </location>
</feature>
<sequence>MAYNEKNSSNRAKEASQTRKEHDPDAFSDMGKKGAQERHNKSAEEESNIAKKAAQTRKEDDSDAFSEMGKKGGSTNKK</sequence>
<evidence type="ECO:0000313" key="2">
    <source>
        <dbReference type="EMBL" id="APD50761.1"/>
    </source>
</evidence>
<protein>
    <submittedName>
        <fullName evidence="2">Uncharacterized protein</fullName>
    </submittedName>
</protein>
<feature type="compositionally biased region" description="Polar residues" evidence="1">
    <location>
        <begin position="1"/>
        <end position="10"/>
    </location>
</feature>
<gene>
    <name evidence="2" type="ORF">FSC454_06385</name>
</gene>
<organism evidence="2 3">
    <name type="scientific">Francisella hispaniensis FSC454</name>
    <dbReference type="NCBI Taxonomy" id="1088883"/>
    <lineage>
        <taxon>Bacteria</taxon>
        <taxon>Pseudomonadati</taxon>
        <taxon>Pseudomonadota</taxon>
        <taxon>Gammaproteobacteria</taxon>
        <taxon>Thiotrichales</taxon>
        <taxon>Francisellaceae</taxon>
        <taxon>Francisella</taxon>
    </lineage>
</organism>
<name>A0AAC9J5J3_9GAMM</name>
<feature type="region of interest" description="Disordered" evidence="1">
    <location>
        <begin position="1"/>
        <end position="78"/>
    </location>
</feature>
<dbReference type="EMBL" id="CP018093">
    <property type="protein sequence ID" value="APD50761.1"/>
    <property type="molecule type" value="Genomic_DNA"/>
</dbReference>
<dbReference type="AlphaFoldDB" id="A0AAC9J5J3"/>
<accession>A0AAC9J5J3</accession>
<dbReference type="Proteomes" id="UP000182459">
    <property type="component" value="Chromosome"/>
</dbReference>
<evidence type="ECO:0000256" key="1">
    <source>
        <dbReference type="SAM" id="MobiDB-lite"/>
    </source>
</evidence>
<dbReference type="RefSeq" id="WP_066046217.1">
    <property type="nucleotide sequence ID" value="NZ_CP018093.1"/>
</dbReference>
<evidence type="ECO:0000313" key="3">
    <source>
        <dbReference type="Proteomes" id="UP000182459"/>
    </source>
</evidence>
<reference evidence="2 3" key="1">
    <citation type="submission" date="2016-11" db="EMBL/GenBank/DDBJ databases">
        <authorList>
            <person name="Hagglund E."/>
            <person name="Bystrom M."/>
            <person name="Naslund J."/>
            <person name="Stenberg P."/>
            <person name="Sjodin A."/>
        </authorList>
    </citation>
    <scope>NUCLEOTIDE SEQUENCE [LARGE SCALE GENOMIC DNA]</scope>
    <source>
        <strain evidence="2 3">CCUG 58020</strain>
    </source>
</reference>